<protein>
    <submittedName>
        <fullName evidence="1">Uncharacterized protein</fullName>
    </submittedName>
</protein>
<keyword evidence="2" id="KW-1185">Reference proteome</keyword>
<gene>
    <name evidence="1" type="ORF">NPIL_588411</name>
</gene>
<dbReference type="EMBL" id="BMAW01069162">
    <property type="protein sequence ID" value="GFT67705.1"/>
    <property type="molecule type" value="Genomic_DNA"/>
</dbReference>
<reference evidence="1" key="1">
    <citation type="submission" date="2020-08" db="EMBL/GenBank/DDBJ databases">
        <title>Multicomponent nature underlies the extraordinary mechanical properties of spider dragline silk.</title>
        <authorList>
            <person name="Kono N."/>
            <person name="Nakamura H."/>
            <person name="Mori M."/>
            <person name="Yoshida Y."/>
            <person name="Ohtoshi R."/>
            <person name="Malay A.D."/>
            <person name="Moran D.A.P."/>
            <person name="Tomita M."/>
            <person name="Numata K."/>
            <person name="Arakawa K."/>
        </authorList>
    </citation>
    <scope>NUCLEOTIDE SEQUENCE</scope>
</reference>
<proteinExistence type="predicted"/>
<dbReference type="AlphaFoldDB" id="A0A8X6PJM6"/>
<organism evidence="1 2">
    <name type="scientific">Nephila pilipes</name>
    <name type="common">Giant wood spider</name>
    <name type="synonym">Nephila maculata</name>
    <dbReference type="NCBI Taxonomy" id="299642"/>
    <lineage>
        <taxon>Eukaryota</taxon>
        <taxon>Metazoa</taxon>
        <taxon>Ecdysozoa</taxon>
        <taxon>Arthropoda</taxon>
        <taxon>Chelicerata</taxon>
        <taxon>Arachnida</taxon>
        <taxon>Araneae</taxon>
        <taxon>Araneomorphae</taxon>
        <taxon>Entelegynae</taxon>
        <taxon>Araneoidea</taxon>
        <taxon>Nephilidae</taxon>
        <taxon>Nephila</taxon>
    </lineage>
</organism>
<evidence type="ECO:0000313" key="2">
    <source>
        <dbReference type="Proteomes" id="UP000887013"/>
    </source>
</evidence>
<accession>A0A8X6PJM6</accession>
<comment type="caution">
    <text evidence="1">The sequence shown here is derived from an EMBL/GenBank/DDBJ whole genome shotgun (WGS) entry which is preliminary data.</text>
</comment>
<dbReference type="Proteomes" id="UP000887013">
    <property type="component" value="Unassembled WGS sequence"/>
</dbReference>
<sequence>MPSGLVLRNLDDDLHIKGGSCSHSSIEEEENLRSTFTGSASLSAEEDFQCTQATGAGLPGYSGPGFSLYPKRGLSQVWVGPSFFNQPLPPSSRKRNERGS</sequence>
<evidence type="ECO:0000313" key="1">
    <source>
        <dbReference type="EMBL" id="GFT67705.1"/>
    </source>
</evidence>
<name>A0A8X6PJM6_NEPPI</name>